<evidence type="ECO:0000313" key="2">
    <source>
        <dbReference type="EMBL" id="GIE03733.1"/>
    </source>
</evidence>
<feature type="domain" description="Helix-turn-helix" evidence="1">
    <location>
        <begin position="6"/>
        <end position="43"/>
    </location>
</feature>
<reference evidence="2 3" key="1">
    <citation type="submission" date="2021-01" db="EMBL/GenBank/DDBJ databases">
        <title>Whole genome shotgun sequence of Actinoplanes durhamensis NBRC 14914.</title>
        <authorList>
            <person name="Komaki H."/>
            <person name="Tamura T."/>
        </authorList>
    </citation>
    <scope>NUCLEOTIDE SEQUENCE [LARGE SCALE GENOMIC DNA]</scope>
    <source>
        <strain evidence="2 3">NBRC 14914</strain>
    </source>
</reference>
<evidence type="ECO:0000259" key="1">
    <source>
        <dbReference type="Pfam" id="PF12728"/>
    </source>
</evidence>
<protein>
    <recommendedName>
        <fullName evidence="1">Helix-turn-helix domain-containing protein</fullName>
    </recommendedName>
</protein>
<accession>A0ABQ3Z1N9</accession>
<dbReference type="InterPro" id="IPR041657">
    <property type="entry name" value="HTH_17"/>
</dbReference>
<dbReference type="RefSeq" id="WP_239132691.1">
    <property type="nucleotide sequence ID" value="NZ_BAAATX010000048.1"/>
</dbReference>
<keyword evidence="3" id="KW-1185">Reference proteome</keyword>
<dbReference type="Pfam" id="PF12728">
    <property type="entry name" value="HTH_17"/>
    <property type="match status" value="1"/>
</dbReference>
<comment type="caution">
    <text evidence="2">The sequence shown here is derived from an EMBL/GenBank/DDBJ whole genome shotgun (WGS) entry which is preliminary data.</text>
</comment>
<sequence>MVTAGKFLGISRNTAYRLARHGAFPLPLIRVGAQYRVPTAALITALHPPPSGPAATSSEAP</sequence>
<organism evidence="2 3">
    <name type="scientific">Paractinoplanes durhamensis</name>
    <dbReference type="NCBI Taxonomy" id="113563"/>
    <lineage>
        <taxon>Bacteria</taxon>
        <taxon>Bacillati</taxon>
        <taxon>Actinomycetota</taxon>
        <taxon>Actinomycetes</taxon>
        <taxon>Micromonosporales</taxon>
        <taxon>Micromonosporaceae</taxon>
        <taxon>Paractinoplanes</taxon>
    </lineage>
</organism>
<proteinExistence type="predicted"/>
<name>A0ABQ3Z1N9_9ACTN</name>
<evidence type="ECO:0000313" key="3">
    <source>
        <dbReference type="Proteomes" id="UP000637628"/>
    </source>
</evidence>
<gene>
    <name evidence="2" type="ORF">Adu01nite_50830</name>
</gene>
<dbReference type="EMBL" id="BOML01000040">
    <property type="protein sequence ID" value="GIE03733.1"/>
    <property type="molecule type" value="Genomic_DNA"/>
</dbReference>
<dbReference type="Proteomes" id="UP000637628">
    <property type="component" value="Unassembled WGS sequence"/>
</dbReference>